<proteinExistence type="predicted"/>
<dbReference type="PANTHER" id="PTHR35869">
    <property type="entry name" value="OUTER-MEMBRANE LIPOPROTEIN CARRIER PROTEIN"/>
    <property type="match status" value="1"/>
</dbReference>
<organism evidence="1">
    <name type="scientific">marine metagenome</name>
    <dbReference type="NCBI Taxonomy" id="408172"/>
    <lineage>
        <taxon>unclassified sequences</taxon>
        <taxon>metagenomes</taxon>
        <taxon>ecological metagenomes</taxon>
    </lineage>
</organism>
<evidence type="ECO:0008006" key="2">
    <source>
        <dbReference type="Google" id="ProtNLM"/>
    </source>
</evidence>
<protein>
    <recommendedName>
        <fullName evidence="2">Outer membrane lipoprotein carrier protein LolA</fullName>
    </recommendedName>
</protein>
<evidence type="ECO:0000313" key="1">
    <source>
        <dbReference type="EMBL" id="SVD98155.1"/>
    </source>
</evidence>
<name>A0A382ZSX7_9ZZZZ</name>
<dbReference type="PANTHER" id="PTHR35869:SF1">
    <property type="entry name" value="OUTER-MEMBRANE LIPOPROTEIN CARRIER PROTEIN"/>
    <property type="match status" value="1"/>
</dbReference>
<accession>A0A382ZSX7</accession>
<reference evidence="1" key="1">
    <citation type="submission" date="2018-05" db="EMBL/GenBank/DDBJ databases">
        <authorList>
            <person name="Lanie J.A."/>
            <person name="Ng W.-L."/>
            <person name="Kazmierczak K.M."/>
            <person name="Andrzejewski T.M."/>
            <person name="Davidsen T.M."/>
            <person name="Wayne K.J."/>
            <person name="Tettelin H."/>
            <person name="Glass J.I."/>
            <person name="Rusch D."/>
            <person name="Podicherti R."/>
            <person name="Tsui H.-C.T."/>
            <person name="Winkler M.E."/>
        </authorList>
    </citation>
    <scope>NUCLEOTIDE SEQUENCE</scope>
</reference>
<dbReference type="Gene3D" id="2.50.20.10">
    <property type="entry name" value="Lipoprotein localisation LolA/LolB/LppX"/>
    <property type="match status" value="1"/>
</dbReference>
<dbReference type="AlphaFoldDB" id="A0A382ZSX7"/>
<dbReference type="InterPro" id="IPR029046">
    <property type="entry name" value="LolA/LolB/LppX"/>
</dbReference>
<dbReference type="SUPFAM" id="SSF89392">
    <property type="entry name" value="Prokaryotic lipoproteins and lipoprotein localization factors"/>
    <property type="match status" value="1"/>
</dbReference>
<dbReference type="EMBL" id="UINC01186100">
    <property type="protein sequence ID" value="SVD98155.1"/>
    <property type="molecule type" value="Genomic_DNA"/>
</dbReference>
<feature type="non-terminal residue" evidence="1">
    <location>
        <position position="144"/>
    </location>
</feature>
<dbReference type="InterPro" id="IPR004564">
    <property type="entry name" value="OM_lipoprot_carrier_LolA-like"/>
</dbReference>
<dbReference type="Pfam" id="PF03548">
    <property type="entry name" value="LolA"/>
    <property type="match status" value="1"/>
</dbReference>
<gene>
    <name evidence="1" type="ORF">METZ01_LOCUS451009</name>
</gene>
<dbReference type="CDD" id="cd16325">
    <property type="entry name" value="LolA"/>
    <property type="match status" value="1"/>
</dbReference>
<sequence length="144" mass="16153">MGSLGFLLLSPFAVMGQDRGMDLIKEASRKYASVSTICADFNQHLMNPLLRQERSGFGRLCQARPNFFAMRFTDPEGDVIVADGESVWYYVPSNDDKQAFRGLIDQSAGGPDFHREFLYEPEAKYDVTYEASDEVAGVETHRLG</sequence>